<accession>A0A804KJM5</accession>
<gene>
    <name evidence="1" type="ORF">GSMUA_233160.1</name>
</gene>
<dbReference type="EnsemblPlants" id="Ma09_t14810.1">
    <property type="protein sequence ID" value="Ma09_p14810.1"/>
    <property type="gene ID" value="Ma09_g14810"/>
</dbReference>
<proteinExistence type="predicted"/>
<protein>
    <submittedName>
        <fullName evidence="1">(wild Malaysian banana) hypothetical protein</fullName>
    </submittedName>
</protein>
<organism evidence="2 3">
    <name type="scientific">Musa acuminata subsp. malaccensis</name>
    <name type="common">Wild banana</name>
    <name type="synonym">Musa malaccensis</name>
    <dbReference type="NCBI Taxonomy" id="214687"/>
    <lineage>
        <taxon>Eukaryota</taxon>
        <taxon>Viridiplantae</taxon>
        <taxon>Streptophyta</taxon>
        <taxon>Embryophyta</taxon>
        <taxon>Tracheophyta</taxon>
        <taxon>Spermatophyta</taxon>
        <taxon>Magnoliopsida</taxon>
        <taxon>Liliopsida</taxon>
        <taxon>Zingiberales</taxon>
        <taxon>Musaceae</taxon>
        <taxon>Musa</taxon>
    </lineage>
</organism>
<dbReference type="Proteomes" id="UP000012960">
    <property type="component" value="Unplaced"/>
</dbReference>
<dbReference type="Gramene" id="Ma09_t14810.1">
    <property type="protein sequence ID" value="Ma09_p14810.1"/>
    <property type="gene ID" value="Ma09_g14810"/>
</dbReference>
<reference evidence="2" key="2">
    <citation type="submission" date="2021-05" db="UniProtKB">
        <authorList>
            <consortium name="EnsemblPlants"/>
        </authorList>
    </citation>
    <scope>IDENTIFICATION</scope>
    <source>
        <strain evidence="2">subsp. malaccensis</strain>
    </source>
</reference>
<dbReference type="AlphaFoldDB" id="A0A804KJM5"/>
<keyword evidence="3" id="KW-1185">Reference proteome</keyword>
<reference evidence="1" key="1">
    <citation type="submission" date="2021-03" db="EMBL/GenBank/DDBJ databases">
        <authorList>
            <consortium name="Genoscope - CEA"/>
            <person name="William W."/>
        </authorList>
    </citation>
    <scope>NUCLEOTIDE SEQUENCE</scope>
    <source>
        <strain evidence="1">Doubled-haploid Pahang</strain>
    </source>
</reference>
<evidence type="ECO:0000313" key="2">
    <source>
        <dbReference type="EnsemblPlants" id="Ma09_p14810.1"/>
    </source>
</evidence>
<dbReference type="InParanoid" id="A0A804KJM5"/>
<dbReference type="EMBL" id="HG996474">
    <property type="protein sequence ID" value="CAG1835211.1"/>
    <property type="molecule type" value="Genomic_DNA"/>
</dbReference>
<evidence type="ECO:0000313" key="3">
    <source>
        <dbReference type="Proteomes" id="UP000012960"/>
    </source>
</evidence>
<name>A0A804KJM5_MUSAM</name>
<evidence type="ECO:0000313" key="1">
    <source>
        <dbReference type="EMBL" id="CAG1835211.1"/>
    </source>
</evidence>
<sequence>MRPGIAGAVFGPGWTFWVNPIVCSVVRADAVVCYASPRGSRPAAYTRCTHG</sequence>